<protein>
    <recommendedName>
        <fullName evidence="4">Fap</fullName>
    </recommendedName>
</protein>
<dbReference type="GeneID" id="55848197"/>
<dbReference type="AlphaFoldDB" id="A0A7Y8AP05"/>
<dbReference type="RefSeq" id="WP_016970826.1">
    <property type="nucleotide sequence ID" value="NZ_CP020369.1"/>
</dbReference>
<dbReference type="Proteomes" id="UP000549134">
    <property type="component" value="Unassembled WGS sequence"/>
</dbReference>
<reference evidence="2 3" key="1">
    <citation type="submission" date="2020-04" db="EMBL/GenBank/DDBJ databases">
        <title>Molecular characterization of pseudomonads from Agaricus bisporus reveal novel blotch 2 pathogens in Western Europe.</title>
        <authorList>
            <person name="Taparia T."/>
            <person name="Krijger M."/>
            <person name="Haynes E."/>
            <person name="Elpinstone J.G."/>
            <person name="Noble R."/>
            <person name="Van Der Wolf J."/>
        </authorList>
    </citation>
    <scope>NUCLEOTIDE SEQUENCE [LARGE SCALE GENOMIC DNA]</scope>
    <source>
        <strain evidence="2 3">IPO3746</strain>
    </source>
</reference>
<feature type="chain" id="PRO_5030884532" description="Fap" evidence="1">
    <location>
        <begin position="29"/>
        <end position="154"/>
    </location>
</feature>
<keyword evidence="1" id="KW-0732">Signal</keyword>
<proteinExistence type="predicted"/>
<evidence type="ECO:0008006" key="4">
    <source>
        <dbReference type="Google" id="ProtNLM"/>
    </source>
</evidence>
<organism evidence="2 3">
    <name type="scientific">Pseudomonas tolaasii</name>
    <dbReference type="NCBI Taxonomy" id="29442"/>
    <lineage>
        <taxon>Bacteria</taxon>
        <taxon>Pseudomonadati</taxon>
        <taxon>Pseudomonadota</taxon>
        <taxon>Gammaproteobacteria</taxon>
        <taxon>Pseudomonadales</taxon>
        <taxon>Pseudomonadaceae</taxon>
        <taxon>Pseudomonas</taxon>
    </lineage>
</organism>
<sequence length="154" mass="15034">MDTHNPGSLSLLLISCALTASASIPVFAAGDGVIVLERQVHPYVIGRSRGMDPNPTTVNANPSTQINRAVSNELNDNDIAGIATGASINRTLMPNGTLNGLNTLGSANGLGAGGATSLGGGGTGGGISGTVNGAVSRGLAPLNNLGGMIGGAMK</sequence>
<evidence type="ECO:0000313" key="2">
    <source>
        <dbReference type="EMBL" id="NWD36841.1"/>
    </source>
</evidence>
<comment type="caution">
    <text evidence="2">The sequence shown here is derived from an EMBL/GenBank/DDBJ whole genome shotgun (WGS) entry which is preliminary data.</text>
</comment>
<name>A0A7Y8AP05_PSETO</name>
<evidence type="ECO:0000313" key="3">
    <source>
        <dbReference type="Proteomes" id="UP000549134"/>
    </source>
</evidence>
<dbReference type="EMBL" id="JACAQK010000010">
    <property type="protein sequence ID" value="NWD36841.1"/>
    <property type="molecule type" value="Genomic_DNA"/>
</dbReference>
<gene>
    <name evidence="2" type="ORF">HX787_13385</name>
</gene>
<feature type="signal peptide" evidence="1">
    <location>
        <begin position="1"/>
        <end position="28"/>
    </location>
</feature>
<evidence type="ECO:0000256" key="1">
    <source>
        <dbReference type="SAM" id="SignalP"/>
    </source>
</evidence>
<accession>A0A7Y8AP05</accession>